<accession>A0ABV8CKJ6</accession>
<keyword evidence="2" id="KW-1185">Reference proteome</keyword>
<dbReference type="EMBL" id="JBHSAF010000002">
    <property type="protein sequence ID" value="MFC3912727.1"/>
    <property type="molecule type" value="Genomic_DNA"/>
</dbReference>
<dbReference type="InterPro" id="IPR036768">
    <property type="entry name" value="PolIII_chi_sf"/>
</dbReference>
<dbReference type="Proteomes" id="UP001595692">
    <property type="component" value="Unassembled WGS sequence"/>
</dbReference>
<evidence type="ECO:0000313" key="1">
    <source>
        <dbReference type="EMBL" id="MFC3912727.1"/>
    </source>
</evidence>
<dbReference type="PANTHER" id="PTHR38767:SF1">
    <property type="entry name" value="DNA POLYMERASE III SUBUNIT CHI"/>
    <property type="match status" value="1"/>
</dbReference>
<dbReference type="RefSeq" id="WP_377150870.1">
    <property type="nucleotide sequence ID" value="NZ_JBHSAF010000002.1"/>
</dbReference>
<evidence type="ECO:0000313" key="2">
    <source>
        <dbReference type="Proteomes" id="UP001595692"/>
    </source>
</evidence>
<proteinExistence type="predicted"/>
<organism evidence="1 2">
    <name type="scientific">Pseudaeromonas sharmana</name>
    <dbReference type="NCBI Taxonomy" id="328412"/>
    <lineage>
        <taxon>Bacteria</taxon>
        <taxon>Pseudomonadati</taxon>
        <taxon>Pseudomonadota</taxon>
        <taxon>Gammaproteobacteria</taxon>
        <taxon>Aeromonadales</taxon>
        <taxon>Aeromonadaceae</taxon>
        <taxon>Pseudaeromonas</taxon>
    </lineage>
</organism>
<dbReference type="PANTHER" id="PTHR38767">
    <property type="entry name" value="DNA POLYMERASE III SUBUNIT CHI"/>
    <property type="match status" value="1"/>
</dbReference>
<dbReference type="InterPro" id="IPR007459">
    <property type="entry name" value="DNA_pol3_chi"/>
</dbReference>
<dbReference type="Gene3D" id="3.40.50.10110">
    <property type="entry name" value="DNA polymerase III subunit chi"/>
    <property type="match status" value="1"/>
</dbReference>
<reference evidence="2" key="1">
    <citation type="journal article" date="2019" name="Int. J. Syst. Evol. Microbiol.">
        <title>The Global Catalogue of Microorganisms (GCM) 10K type strain sequencing project: providing services to taxonomists for standard genome sequencing and annotation.</title>
        <authorList>
            <consortium name="The Broad Institute Genomics Platform"/>
            <consortium name="The Broad Institute Genome Sequencing Center for Infectious Disease"/>
            <person name="Wu L."/>
            <person name="Ma J."/>
        </authorList>
    </citation>
    <scope>NUCLEOTIDE SEQUENCE [LARGE SCALE GENOMIC DNA]</scope>
    <source>
        <strain evidence="2">CCUG 54939</strain>
    </source>
</reference>
<name>A0ABV8CKJ6_9GAMM</name>
<dbReference type="SUPFAM" id="SSF102400">
    <property type="entry name" value="DNA polymerase III chi subunit"/>
    <property type="match status" value="1"/>
</dbReference>
<comment type="caution">
    <text evidence="1">The sequence shown here is derived from an EMBL/GenBank/DDBJ whole genome shotgun (WGS) entry which is preliminary data.</text>
</comment>
<sequence>MKQATFYLLDDDASWLELVCRLVTERYQRGETLFVLAADVSTAEQLDEQLWQQDAASFVPHGLSDEPTVGMAPVEIGVQGPRRSRQLLINLAPHAPAFAGRFAEVIDFVPTDETRKQLARERYKHYRAAGFTLQTLPAPAAQPSSNETD</sequence>
<gene>
    <name evidence="1" type="ORF">ACFOSS_04465</name>
</gene>
<protein>
    <submittedName>
        <fullName evidence="1">DNA polymerase III subunit chi</fullName>
    </submittedName>
</protein>
<dbReference type="Pfam" id="PF04364">
    <property type="entry name" value="DNA_pol3_chi"/>
    <property type="match status" value="1"/>
</dbReference>